<dbReference type="RefSeq" id="WP_054679365.1">
    <property type="nucleotide sequence ID" value="NZ_AYYO01000001.1"/>
</dbReference>
<organism evidence="1 2">
    <name type="scientific">Lacticaseibacillus sharpeae JCM 1186 = DSM 20505</name>
    <dbReference type="NCBI Taxonomy" id="1291052"/>
    <lineage>
        <taxon>Bacteria</taxon>
        <taxon>Bacillati</taxon>
        <taxon>Bacillota</taxon>
        <taxon>Bacilli</taxon>
        <taxon>Lactobacillales</taxon>
        <taxon>Lactobacillaceae</taxon>
        <taxon>Lacticaseibacillus</taxon>
    </lineage>
</organism>
<reference evidence="1 2" key="1">
    <citation type="journal article" date="2015" name="Genome Announc.">
        <title>Expanding the biotechnology potential of lactobacilli through comparative genomics of 213 strains and associated genera.</title>
        <authorList>
            <person name="Sun Z."/>
            <person name="Harris H.M."/>
            <person name="McCann A."/>
            <person name="Guo C."/>
            <person name="Argimon S."/>
            <person name="Zhang W."/>
            <person name="Yang X."/>
            <person name="Jeffery I.B."/>
            <person name="Cooney J.C."/>
            <person name="Kagawa T.F."/>
            <person name="Liu W."/>
            <person name="Song Y."/>
            <person name="Salvetti E."/>
            <person name="Wrobel A."/>
            <person name="Rasinkangas P."/>
            <person name="Parkhill J."/>
            <person name="Rea M.C."/>
            <person name="O'Sullivan O."/>
            <person name="Ritari J."/>
            <person name="Douillard F.P."/>
            <person name="Paul Ross R."/>
            <person name="Yang R."/>
            <person name="Briner A.E."/>
            <person name="Felis G.E."/>
            <person name="de Vos W.M."/>
            <person name="Barrangou R."/>
            <person name="Klaenhammer T.R."/>
            <person name="Caufield P.W."/>
            <person name="Cui Y."/>
            <person name="Zhang H."/>
            <person name="O'Toole P.W."/>
        </authorList>
    </citation>
    <scope>NUCLEOTIDE SEQUENCE [LARGE SCALE GENOMIC DNA]</scope>
    <source>
        <strain evidence="1 2">DSM 20505</strain>
    </source>
</reference>
<proteinExistence type="predicted"/>
<dbReference type="PATRIC" id="fig|1291052.5.peg.1852"/>
<evidence type="ECO:0000313" key="1">
    <source>
        <dbReference type="EMBL" id="KRM56665.1"/>
    </source>
</evidence>
<keyword evidence="2" id="KW-1185">Reference proteome</keyword>
<dbReference type="Proteomes" id="UP000051679">
    <property type="component" value="Unassembled WGS sequence"/>
</dbReference>
<comment type="caution">
    <text evidence="1">The sequence shown here is derived from an EMBL/GenBank/DDBJ whole genome shotgun (WGS) entry which is preliminary data.</text>
</comment>
<accession>A0A0R1ZXR3</accession>
<dbReference type="EMBL" id="AYYO01000001">
    <property type="protein sequence ID" value="KRM56665.1"/>
    <property type="molecule type" value="Genomic_DNA"/>
</dbReference>
<sequence>MEKLRKRIYLSEEKWAALDDIGAELGLGNATEVVDYLIGEHNNSGELASARKMNVRLGQVDKNVQVLVQLANGLLTNYGLDALPLSQNFENPSLTESRKIVDAQIHTAQVVKATNEMRRHRKVSDD</sequence>
<name>A0A0R1ZXR3_9LACO</name>
<protein>
    <submittedName>
        <fullName evidence="1">Uncharacterized protein</fullName>
    </submittedName>
</protein>
<dbReference type="AlphaFoldDB" id="A0A0R1ZXR3"/>
<evidence type="ECO:0000313" key="2">
    <source>
        <dbReference type="Proteomes" id="UP000051679"/>
    </source>
</evidence>
<gene>
    <name evidence="1" type="ORF">FC18_GL001798</name>
</gene>
<dbReference type="STRING" id="1291052.FC18_GL001798"/>